<organism evidence="1 2">
    <name type="scientific">Dioscorea alata</name>
    <name type="common">Purple yam</name>
    <dbReference type="NCBI Taxonomy" id="55571"/>
    <lineage>
        <taxon>Eukaryota</taxon>
        <taxon>Viridiplantae</taxon>
        <taxon>Streptophyta</taxon>
        <taxon>Embryophyta</taxon>
        <taxon>Tracheophyta</taxon>
        <taxon>Spermatophyta</taxon>
        <taxon>Magnoliopsida</taxon>
        <taxon>Liliopsida</taxon>
        <taxon>Dioscoreales</taxon>
        <taxon>Dioscoreaceae</taxon>
        <taxon>Dioscorea</taxon>
    </lineage>
</organism>
<dbReference type="EMBL" id="CM037027">
    <property type="protein sequence ID" value="KAH7658901.1"/>
    <property type="molecule type" value="Genomic_DNA"/>
</dbReference>
<comment type="caution">
    <text evidence="1">The sequence shown here is derived from an EMBL/GenBank/DDBJ whole genome shotgun (WGS) entry which is preliminary data.</text>
</comment>
<evidence type="ECO:0000313" key="1">
    <source>
        <dbReference type="EMBL" id="KAH7658901.1"/>
    </source>
</evidence>
<protein>
    <submittedName>
        <fullName evidence="1">Cytochrome c oxidase subunit 5c protein</fullName>
    </submittedName>
</protein>
<proteinExistence type="predicted"/>
<reference evidence="2" key="1">
    <citation type="journal article" date="2022" name="Nat. Commun.">
        <title>Chromosome evolution and the genetic basis of agronomically important traits in greater yam.</title>
        <authorList>
            <person name="Bredeson J.V."/>
            <person name="Lyons J.B."/>
            <person name="Oniyinde I.O."/>
            <person name="Okereke N.R."/>
            <person name="Kolade O."/>
            <person name="Nnabue I."/>
            <person name="Nwadili C.O."/>
            <person name="Hribova E."/>
            <person name="Parker M."/>
            <person name="Nwogha J."/>
            <person name="Shu S."/>
            <person name="Carlson J."/>
            <person name="Kariba R."/>
            <person name="Muthemba S."/>
            <person name="Knop K."/>
            <person name="Barton G.J."/>
            <person name="Sherwood A.V."/>
            <person name="Lopez-Montes A."/>
            <person name="Asiedu R."/>
            <person name="Jamnadass R."/>
            <person name="Muchugi A."/>
            <person name="Goodstein D."/>
            <person name="Egesi C.N."/>
            <person name="Featherston J."/>
            <person name="Asfaw A."/>
            <person name="Simpson G.G."/>
            <person name="Dolezel J."/>
            <person name="Hendre P.S."/>
            <person name="Van Deynze A."/>
            <person name="Kumar P.L."/>
            <person name="Obidiegwu J.E."/>
            <person name="Bhattacharjee R."/>
            <person name="Rokhsar D.S."/>
        </authorList>
    </citation>
    <scope>NUCLEOTIDE SEQUENCE [LARGE SCALE GENOMIC DNA]</scope>
    <source>
        <strain evidence="2">cv. TDa95/00328</strain>
    </source>
</reference>
<evidence type="ECO:0000313" key="2">
    <source>
        <dbReference type="Proteomes" id="UP000827976"/>
    </source>
</evidence>
<accession>A0ACB7UF36</accession>
<sequence>MGPAKKIAGEARVVGPSMIKDILYGISLGMLAGGLRKMRHWNNQKRTDEFCDLLDKGLTNRCP</sequence>
<dbReference type="Proteomes" id="UP000827976">
    <property type="component" value="Chromosome 17"/>
</dbReference>
<keyword evidence="2" id="KW-1185">Reference proteome</keyword>
<gene>
    <name evidence="1" type="ORF">IHE45_17G119800</name>
</gene>
<name>A0ACB7UF36_DIOAL</name>